<dbReference type="InterPro" id="IPR009057">
    <property type="entry name" value="Homeodomain-like_sf"/>
</dbReference>
<dbReference type="GO" id="GO:0043565">
    <property type="term" value="F:sequence-specific DNA binding"/>
    <property type="evidence" value="ECO:0007669"/>
    <property type="project" value="InterPro"/>
</dbReference>
<dbReference type="Gene3D" id="1.10.10.60">
    <property type="entry name" value="Homeodomain-like"/>
    <property type="match status" value="2"/>
</dbReference>
<evidence type="ECO:0000313" key="6">
    <source>
        <dbReference type="Proteomes" id="UP000294593"/>
    </source>
</evidence>
<dbReference type="PROSITE" id="PS01124">
    <property type="entry name" value="HTH_ARAC_FAMILY_2"/>
    <property type="match status" value="1"/>
</dbReference>
<reference evidence="5 6" key="1">
    <citation type="submission" date="2019-03" db="EMBL/GenBank/DDBJ databases">
        <title>Genomic Encyclopedia of Type Strains, Phase IV (KMG-IV): sequencing the most valuable type-strain genomes for metagenomic binning, comparative biology and taxonomic classification.</title>
        <authorList>
            <person name="Goeker M."/>
        </authorList>
    </citation>
    <scope>NUCLEOTIDE SEQUENCE [LARGE SCALE GENOMIC DNA]</scope>
    <source>
        <strain evidence="5 6">DSM 11901</strain>
    </source>
</reference>
<dbReference type="InterPro" id="IPR032783">
    <property type="entry name" value="AraC_lig"/>
</dbReference>
<dbReference type="Proteomes" id="UP000294593">
    <property type="component" value="Unassembled WGS sequence"/>
</dbReference>
<keyword evidence="3" id="KW-0804">Transcription</keyword>
<keyword evidence="6" id="KW-1185">Reference proteome</keyword>
<dbReference type="EMBL" id="SNXW01000009">
    <property type="protein sequence ID" value="TDP81007.1"/>
    <property type="molecule type" value="Genomic_DNA"/>
</dbReference>
<dbReference type="SMART" id="SM00342">
    <property type="entry name" value="HTH_ARAC"/>
    <property type="match status" value="1"/>
</dbReference>
<dbReference type="PRINTS" id="PR00032">
    <property type="entry name" value="HTHARAC"/>
</dbReference>
<dbReference type="SUPFAM" id="SSF46689">
    <property type="entry name" value="Homeodomain-like"/>
    <property type="match status" value="2"/>
</dbReference>
<evidence type="ECO:0000259" key="4">
    <source>
        <dbReference type="PROSITE" id="PS01124"/>
    </source>
</evidence>
<organism evidence="5 6">
    <name type="scientific">Aquabacterium commune</name>
    <dbReference type="NCBI Taxonomy" id="70586"/>
    <lineage>
        <taxon>Bacteria</taxon>
        <taxon>Pseudomonadati</taxon>
        <taxon>Pseudomonadota</taxon>
        <taxon>Betaproteobacteria</taxon>
        <taxon>Burkholderiales</taxon>
        <taxon>Aquabacterium</taxon>
    </lineage>
</organism>
<accession>A0A4R6R657</accession>
<keyword evidence="2 5" id="KW-0238">DNA-binding</keyword>
<feature type="domain" description="HTH araC/xylS-type" evidence="4">
    <location>
        <begin position="210"/>
        <end position="308"/>
    </location>
</feature>
<dbReference type="PANTHER" id="PTHR46796">
    <property type="entry name" value="HTH-TYPE TRANSCRIPTIONAL ACTIVATOR RHAS-RELATED"/>
    <property type="match status" value="1"/>
</dbReference>
<dbReference type="Pfam" id="PF12833">
    <property type="entry name" value="HTH_18"/>
    <property type="match status" value="1"/>
</dbReference>
<dbReference type="RefSeq" id="WP_166643593.1">
    <property type="nucleotide sequence ID" value="NZ_SNXW01000009.1"/>
</dbReference>
<dbReference type="PROSITE" id="PS00041">
    <property type="entry name" value="HTH_ARAC_FAMILY_1"/>
    <property type="match status" value="1"/>
</dbReference>
<evidence type="ECO:0000256" key="1">
    <source>
        <dbReference type="ARBA" id="ARBA00023015"/>
    </source>
</evidence>
<gene>
    <name evidence="5" type="ORF">EV672_10947</name>
</gene>
<sequence length="339" mass="36791">MDTLSLILDDMHFDGVVFVSSVNAPPWSWRLATPGLACAHVITQGQAWLMRDDAEPLLLETGDLVVLPNGTPHHIQDRPQSAAIAQELLPHMAQDVVGARVSSSPTDGDSPQACHLISTHARFDVHMAAPLVRALPPVLHVRGLGEAPPPWLAVGLQFLALEVMQRRPAQQAILNRIGDILFMECIRDHVETVAEGSGNWLAALKDRALSTALALIHRDPQHNWTVPDLAREACLSRSAFADRFTQTLGEPPLTYLTRHRMRLAARQLAHSALSVGKVADQVGYASEAAFSQAFKREYGVSPSVWRLRQTDAAVAARAQQHLVPHTGPHLGPGPLSAAA</sequence>
<comment type="caution">
    <text evidence="5">The sequence shown here is derived from an EMBL/GenBank/DDBJ whole genome shotgun (WGS) entry which is preliminary data.</text>
</comment>
<dbReference type="InterPro" id="IPR018062">
    <property type="entry name" value="HTH_AraC-typ_CS"/>
</dbReference>
<evidence type="ECO:0000256" key="3">
    <source>
        <dbReference type="ARBA" id="ARBA00023163"/>
    </source>
</evidence>
<evidence type="ECO:0000256" key="2">
    <source>
        <dbReference type="ARBA" id="ARBA00023125"/>
    </source>
</evidence>
<protein>
    <submittedName>
        <fullName evidence="5">AraC-like DNA-binding protein</fullName>
    </submittedName>
</protein>
<dbReference type="Pfam" id="PF12852">
    <property type="entry name" value="Cupin_6"/>
    <property type="match status" value="1"/>
</dbReference>
<dbReference type="AlphaFoldDB" id="A0A4R6R657"/>
<proteinExistence type="predicted"/>
<dbReference type="InterPro" id="IPR018060">
    <property type="entry name" value="HTH_AraC"/>
</dbReference>
<dbReference type="InterPro" id="IPR050204">
    <property type="entry name" value="AraC_XylS_family_regulators"/>
</dbReference>
<dbReference type="PANTHER" id="PTHR46796:SF7">
    <property type="entry name" value="ARAC FAMILY TRANSCRIPTIONAL REGULATOR"/>
    <property type="match status" value="1"/>
</dbReference>
<evidence type="ECO:0000313" key="5">
    <source>
        <dbReference type="EMBL" id="TDP81007.1"/>
    </source>
</evidence>
<keyword evidence="1" id="KW-0805">Transcription regulation</keyword>
<name>A0A4R6R657_9BURK</name>
<dbReference type="InterPro" id="IPR020449">
    <property type="entry name" value="Tscrpt_reg_AraC-type_HTH"/>
</dbReference>
<dbReference type="GO" id="GO:0003700">
    <property type="term" value="F:DNA-binding transcription factor activity"/>
    <property type="evidence" value="ECO:0007669"/>
    <property type="project" value="InterPro"/>
</dbReference>